<sequence length="91" mass="10109">MKIRHEGLLRWIRSASDKQVSATGTTRAYLKQIAYGHKPASPEIAVRVEVVSDGAATRKSLRPNDWHVLWPELISSYAPKLTPGRDTPTTA</sequence>
<protein>
    <submittedName>
        <fullName evidence="1">Uncharacterized protein</fullName>
    </submittedName>
</protein>
<keyword evidence="2" id="KW-1185">Reference proteome</keyword>
<proteinExistence type="predicted"/>
<name>A0ABR4WU61_9GAMM</name>
<reference evidence="1 2" key="1">
    <citation type="submission" date="2014-06" db="EMBL/GenBank/DDBJ databases">
        <title>Draft genome sequence of an extremely salt tolerant bacteria Halomonas salina/CIFRI 1.</title>
        <authorList>
            <person name="Behera B.D."/>
            <person name="Meena D.K."/>
            <person name="Das P."/>
            <person name="Maharana J."/>
            <person name="Paria P."/>
            <person name="Sharma A.P."/>
            <person name="Shamsudheen K.V."/>
            <person name="Rijit J."/>
            <person name="Dixit V."/>
            <person name="Verma A."/>
            <person name="Scaria V."/>
            <person name="Sivasubbu S."/>
        </authorList>
    </citation>
    <scope>NUCLEOTIDE SEQUENCE [LARGE SCALE GENOMIC DNA]</scope>
    <source>
        <strain evidence="1 2">CIFRI 1</strain>
    </source>
</reference>
<organism evidence="1 2">
    <name type="scientific">Halomonas salina</name>
    <dbReference type="NCBI Taxonomy" id="42565"/>
    <lineage>
        <taxon>Bacteria</taxon>
        <taxon>Pseudomonadati</taxon>
        <taxon>Pseudomonadota</taxon>
        <taxon>Gammaproteobacteria</taxon>
        <taxon>Oceanospirillales</taxon>
        <taxon>Halomonadaceae</taxon>
        <taxon>Halomonas</taxon>
    </lineage>
</organism>
<dbReference type="EMBL" id="JOKD01000020">
    <property type="protein sequence ID" value="KGE78255.1"/>
    <property type="molecule type" value="Genomic_DNA"/>
</dbReference>
<dbReference type="Proteomes" id="UP000029721">
    <property type="component" value="Unassembled WGS sequence"/>
</dbReference>
<accession>A0ABR4WU61</accession>
<gene>
    <name evidence="1" type="ORF">FP66_04455</name>
</gene>
<evidence type="ECO:0000313" key="1">
    <source>
        <dbReference type="EMBL" id="KGE78255.1"/>
    </source>
</evidence>
<comment type="caution">
    <text evidence="1">The sequence shown here is derived from an EMBL/GenBank/DDBJ whole genome shotgun (WGS) entry which is preliminary data.</text>
</comment>
<evidence type="ECO:0000313" key="2">
    <source>
        <dbReference type="Proteomes" id="UP000029721"/>
    </source>
</evidence>
<dbReference type="RefSeq" id="WP_035595448.1">
    <property type="nucleotide sequence ID" value="NZ_JOKD01000020.1"/>
</dbReference>